<protein>
    <submittedName>
        <fullName evidence="9">ComEC family competence protein</fullName>
    </submittedName>
</protein>
<keyword evidence="2" id="KW-1003">Cell membrane</keyword>
<feature type="domain" description="ComEC/Rec2-related protein" evidence="7">
    <location>
        <begin position="235"/>
        <end position="503"/>
    </location>
</feature>
<feature type="transmembrane region" description="Helical" evidence="6">
    <location>
        <begin position="12"/>
        <end position="30"/>
    </location>
</feature>
<evidence type="ECO:0000256" key="2">
    <source>
        <dbReference type="ARBA" id="ARBA00022475"/>
    </source>
</evidence>
<feature type="transmembrane region" description="Helical" evidence="6">
    <location>
        <begin position="388"/>
        <end position="410"/>
    </location>
</feature>
<feature type="transmembrane region" description="Helical" evidence="6">
    <location>
        <begin position="256"/>
        <end position="281"/>
    </location>
</feature>
<dbReference type="KEGG" id="ttz:FHG85_00540"/>
<evidence type="ECO:0000256" key="1">
    <source>
        <dbReference type="ARBA" id="ARBA00004651"/>
    </source>
</evidence>
<proteinExistence type="predicted"/>
<feature type="transmembrane region" description="Helical" evidence="6">
    <location>
        <begin position="509"/>
        <end position="526"/>
    </location>
</feature>
<feature type="transmembrane region" description="Helical" evidence="6">
    <location>
        <begin position="416"/>
        <end position="437"/>
    </location>
</feature>
<keyword evidence="4 6" id="KW-1133">Transmembrane helix</keyword>
<dbReference type="PANTHER" id="PTHR30619">
    <property type="entry name" value="DNA INTERNALIZATION/COMPETENCE PROTEIN COMEC/REC2"/>
    <property type="match status" value="1"/>
</dbReference>
<feature type="transmembrane region" description="Helical" evidence="6">
    <location>
        <begin position="288"/>
        <end position="305"/>
    </location>
</feature>
<dbReference type="AlphaFoldDB" id="A0A7D3XED3"/>
<dbReference type="RefSeq" id="WP_173072332.1">
    <property type="nucleotide sequence ID" value="NZ_CP041345.1"/>
</dbReference>
<sequence length="699" mass="78944">MVKLPSSIHEVPFIRIALPFIIGILFQYKLHIFTNFWLLGGVSIMLILVLAISIWFLKSWKFRWVSGLLIYFLIFSLGCFATLNSIPKSNISSASQNNYLARIVDEPSFGEKSVRAKAEIYYQNDTILNRTIKVLIYFSTSDSSSYHLRYGDIIAIAGKLTTFSKPLNPYQFNYKAYMLQQGIAYCIYANTNYWEKIGNNANPVFRLAYDIRNKAIETFRTVGVANQELAVVSALLLGNKSLLNDETRQVYSTVGAMHILAVSGLHVGLIYGLVLIILSLLPNQKLWKFTRLLIALLALWGYAFITGLSPSVQRATIMFSLFAIGKALKLKTNSYNTLAASAFLILVINPLSLFHIGFQLSHAAVLSIFFFYPPIYSLVDFKHKIFKYVWTLVSLSLAAQILTLPLTLYYFGQFPILFLVTNIVAIPLATITLYIALGTLLFSFIEPAGIFFGKLLNLLTWFLNQSLQTLEGIPYSCIKSIYFNHWQAIMLTIAIALFALLLVLKNRRYLIASVVFLWGVLMLSVINNISISRSSEIVILSSTQGSIFCINEGGTPVMFYTPEIANKAFEFATEGYQRNKCISKMKVSKIDCFAKDDLPEFVSTNNRFGLATIVYRDFLISVPYNDSASHLVTDKILDVDILIANKYTNPSILNLLKPQMVIFDGSIKPWHKKGITSILYEKGISHYDIKHQGYYSTNF</sequence>
<dbReference type="EMBL" id="CP041345">
    <property type="protein sequence ID" value="QKG78817.1"/>
    <property type="molecule type" value="Genomic_DNA"/>
</dbReference>
<feature type="transmembrane region" description="Helical" evidence="6">
    <location>
        <begin position="444"/>
        <end position="463"/>
    </location>
</feature>
<dbReference type="Pfam" id="PF13567">
    <property type="entry name" value="DUF4131"/>
    <property type="match status" value="1"/>
</dbReference>
<dbReference type="InterPro" id="IPR004477">
    <property type="entry name" value="ComEC_N"/>
</dbReference>
<dbReference type="InterPro" id="IPR052159">
    <property type="entry name" value="Competence_DNA_uptake"/>
</dbReference>
<feature type="transmembrane region" description="Helical" evidence="6">
    <location>
        <begin position="360"/>
        <end position="379"/>
    </location>
</feature>
<organism evidence="9 10">
    <name type="scientific">Tenuifilum thalassicum</name>
    <dbReference type="NCBI Taxonomy" id="2590900"/>
    <lineage>
        <taxon>Bacteria</taxon>
        <taxon>Pseudomonadati</taxon>
        <taxon>Bacteroidota</taxon>
        <taxon>Bacteroidia</taxon>
        <taxon>Bacteroidales</taxon>
        <taxon>Tenuifilaceae</taxon>
        <taxon>Tenuifilum</taxon>
    </lineage>
</organism>
<keyword evidence="3 6" id="KW-0812">Transmembrane</keyword>
<feature type="transmembrane region" description="Helical" evidence="6">
    <location>
        <begin position="483"/>
        <end position="504"/>
    </location>
</feature>
<keyword evidence="5 6" id="KW-0472">Membrane</keyword>
<dbReference type="InterPro" id="IPR025405">
    <property type="entry name" value="DUF4131"/>
</dbReference>
<evidence type="ECO:0000256" key="5">
    <source>
        <dbReference type="ARBA" id="ARBA00023136"/>
    </source>
</evidence>
<dbReference type="NCBIfam" id="TIGR00360">
    <property type="entry name" value="ComEC_N-term"/>
    <property type="match status" value="1"/>
</dbReference>
<name>A0A7D3XED3_9BACT</name>
<accession>A0A7D3XED3</accession>
<feature type="transmembrane region" description="Helical" evidence="6">
    <location>
        <begin position="36"/>
        <end position="57"/>
    </location>
</feature>
<dbReference type="Pfam" id="PF03772">
    <property type="entry name" value="Competence"/>
    <property type="match status" value="1"/>
</dbReference>
<evidence type="ECO:0000259" key="8">
    <source>
        <dbReference type="Pfam" id="PF13567"/>
    </source>
</evidence>
<evidence type="ECO:0000256" key="3">
    <source>
        <dbReference type="ARBA" id="ARBA00022692"/>
    </source>
</evidence>
<evidence type="ECO:0000256" key="4">
    <source>
        <dbReference type="ARBA" id="ARBA00022989"/>
    </source>
</evidence>
<feature type="domain" description="DUF4131" evidence="8">
    <location>
        <begin position="36"/>
        <end position="190"/>
    </location>
</feature>
<evidence type="ECO:0000313" key="9">
    <source>
        <dbReference type="EMBL" id="QKG78817.1"/>
    </source>
</evidence>
<reference evidence="9 10" key="1">
    <citation type="submission" date="2019-07" db="EMBL/GenBank/DDBJ databases">
        <title>Thalassofilum flectens gen. nov., sp. nov., a novel moderate thermophilic anaerobe from a shallow sea hot spring in Kunashir Island (Russia), representing a new family in the order Bacteroidales, and proposal of Thalassofilacea fam. nov.</title>
        <authorList>
            <person name="Kochetkova T.V."/>
            <person name="Podosokorskaya O.A."/>
            <person name="Novikov A."/>
            <person name="Elcheninov A.G."/>
            <person name="Toshchakov S.V."/>
            <person name="Kublanov I.V."/>
        </authorList>
    </citation>
    <scope>NUCLEOTIDE SEQUENCE [LARGE SCALE GENOMIC DNA]</scope>
    <source>
        <strain evidence="9 10">38-H</strain>
    </source>
</reference>
<dbReference type="PANTHER" id="PTHR30619:SF1">
    <property type="entry name" value="RECOMBINATION PROTEIN 2"/>
    <property type="match status" value="1"/>
</dbReference>
<comment type="subcellular location">
    <subcellularLocation>
        <location evidence="1">Cell membrane</location>
        <topology evidence="1">Multi-pass membrane protein</topology>
    </subcellularLocation>
</comment>
<feature type="transmembrane region" description="Helical" evidence="6">
    <location>
        <begin position="335"/>
        <end position="354"/>
    </location>
</feature>
<feature type="transmembrane region" description="Helical" evidence="6">
    <location>
        <begin position="64"/>
        <end position="83"/>
    </location>
</feature>
<dbReference type="Proteomes" id="UP000500961">
    <property type="component" value="Chromosome"/>
</dbReference>
<evidence type="ECO:0000256" key="6">
    <source>
        <dbReference type="SAM" id="Phobius"/>
    </source>
</evidence>
<keyword evidence="10" id="KW-1185">Reference proteome</keyword>
<gene>
    <name evidence="9" type="ORF">FHG85_00540</name>
</gene>
<evidence type="ECO:0000313" key="10">
    <source>
        <dbReference type="Proteomes" id="UP000500961"/>
    </source>
</evidence>
<evidence type="ECO:0000259" key="7">
    <source>
        <dbReference type="Pfam" id="PF03772"/>
    </source>
</evidence>
<dbReference type="GO" id="GO:0005886">
    <property type="term" value="C:plasma membrane"/>
    <property type="evidence" value="ECO:0007669"/>
    <property type="project" value="UniProtKB-SubCell"/>
</dbReference>